<accession>A0A4Q7PJG4</accession>
<dbReference type="SUPFAM" id="SSF52540">
    <property type="entry name" value="P-loop containing nucleoside triphosphate hydrolases"/>
    <property type="match status" value="1"/>
</dbReference>
<proteinExistence type="predicted"/>
<dbReference type="PANTHER" id="PTHR43581">
    <property type="entry name" value="ATP/GTP PHOSPHATASE"/>
    <property type="match status" value="1"/>
</dbReference>
<dbReference type="EMBL" id="SGXE01000001">
    <property type="protein sequence ID" value="RZT00189.1"/>
    <property type="molecule type" value="Genomic_DNA"/>
</dbReference>
<dbReference type="OrthoDB" id="9815944at2"/>
<dbReference type="Proteomes" id="UP000292262">
    <property type="component" value="Unassembled WGS sequence"/>
</dbReference>
<reference evidence="2 3" key="1">
    <citation type="submission" date="2019-02" db="EMBL/GenBank/DDBJ databases">
        <title>Genomic Encyclopedia of Type Strains, Phase IV (KMG-IV): sequencing the most valuable type-strain genomes for metagenomic binning, comparative biology and taxonomic classification.</title>
        <authorList>
            <person name="Goeker M."/>
        </authorList>
    </citation>
    <scope>NUCLEOTIDE SEQUENCE [LARGE SCALE GENOMIC DNA]</scope>
    <source>
        <strain evidence="2 3">DSM 17196</strain>
    </source>
</reference>
<organism evidence="2 3">
    <name type="scientific">Aquimarina brevivitae</name>
    <dbReference type="NCBI Taxonomy" id="323412"/>
    <lineage>
        <taxon>Bacteria</taxon>
        <taxon>Pseudomonadati</taxon>
        <taxon>Bacteroidota</taxon>
        <taxon>Flavobacteriia</taxon>
        <taxon>Flavobacteriales</taxon>
        <taxon>Flavobacteriaceae</taxon>
        <taxon>Aquimarina</taxon>
    </lineage>
</organism>
<evidence type="ECO:0000313" key="2">
    <source>
        <dbReference type="EMBL" id="RZT00189.1"/>
    </source>
</evidence>
<dbReference type="InterPro" id="IPR027417">
    <property type="entry name" value="P-loop_NTPase"/>
</dbReference>
<protein>
    <submittedName>
        <fullName evidence="2">Putative AbiEii toxin of type IV toxin-antitoxin system</fullName>
    </submittedName>
</protein>
<dbReference type="GO" id="GO:0005524">
    <property type="term" value="F:ATP binding"/>
    <property type="evidence" value="ECO:0007669"/>
    <property type="project" value="InterPro"/>
</dbReference>
<dbReference type="Pfam" id="PF13304">
    <property type="entry name" value="AAA_21"/>
    <property type="match status" value="1"/>
</dbReference>
<dbReference type="CDD" id="cd00267">
    <property type="entry name" value="ABC_ATPase"/>
    <property type="match status" value="2"/>
</dbReference>
<dbReference type="Gene3D" id="3.40.50.300">
    <property type="entry name" value="P-loop containing nucleotide triphosphate hydrolases"/>
    <property type="match status" value="2"/>
</dbReference>
<name>A0A4Q7PJG4_9FLAO</name>
<evidence type="ECO:0000313" key="3">
    <source>
        <dbReference type="Proteomes" id="UP000292262"/>
    </source>
</evidence>
<sequence length="668" mass="77646">MKLKYKEDHISIKYFDEIDLEDFTVFTGKNGSGKTHLLEAIDLGKAEVEGVDKSEIVYYNYNDFSVFEGKTQNDPLRNQRRYNWNNERNQLIQRINEAKQRAYQKAVRDSGNDAVENYIYDQAQKPNFDFENQFGKAEDYAVLEEFKADDILNINRYSSRFSPSFYQLINQFVVNKKEILTLDKKLLEDYFTNARERIIENFETENKELFQYIDESTTGDKIFSLNPNDIENPDFFLEDIANEEKEYQFKKTKNSLDKLEAEEWGSEIEYLDKDAFLDKYGSSPVEQINEVLKEYDCNGYFLTTNRFQAQLGQDKKNMNVNIQLKHREKNYQTTFKQLSSGEKTLIALSLLIYKTRKNKVIPRMLLLDEVDSSLHPSMIKRLLSVIQEHFVRKLKMKVILATHSPTTVALAPPDSVFTVERSGNKKIIKEDIQKAIDILTEGFATLNVDESNLGIEYNISNTDLPILFTEGITDKIIIETAWEKLYDTSMPFFVQDCFDASFLANLFRRGYDTNDGIFVNHHDRILIALFDFDEEGYNSWNSIVKLDENFEPDPRKGLAKCNQEKNAFKLLLPVPGNDIEKQVIKSGNHTFKNDSLLPIELLFYGLPELSSFYRKELVTGGSEVVEFRGKKRKFANKLKDLDKSKFNSIVPLLDQIKRIINTSTQPDV</sequence>
<dbReference type="InterPro" id="IPR003959">
    <property type="entry name" value="ATPase_AAA_core"/>
</dbReference>
<dbReference type="AlphaFoldDB" id="A0A4Q7PJG4"/>
<gene>
    <name evidence="2" type="ORF">EV197_1424</name>
</gene>
<comment type="caution">
    <text evidence="2">The sequence shown here is derived from an EMBL/GenBank/DDBJ whole genome shotgun (WGS) entry which is preliminary data.</text>
</comment>
<evidence type="ECO:0000259" key="1">
    <source>
        <dbReference type="Pfam" id="PF13304"/>
    </source>
</evidence>
<dbReference type="PANTHER" id="PTHR43581:SF4">
    <property type="entry name" value="ATP_GTP PHOSPHATASE"/>
    <property type="match status" value="1"/>
</dbReference>
<feature type="domain" description="ATPase AAA-type core" evidence="1">
    <location>
        <begin position="23"/>
        <end position="408"/>
    </location>
</feature>
<dbReference type="RefSeq" id="WP_130285983.1">
    <property type="nucleotide sequence ID" value="NZ_SGXE01000001.1"/>
</dbReference>
<dbReference type="GO" id="GO:0016887">
    <property type="term" value="F:ATP hydrolysis activity"/>
    <property type="evidence" value="ECO:0007669"/>
    <property type="project" value="InterPro"/>
</dbReference>
<dbReference type="InterPro" id="IPR051396">
    <property type="entry name" value="Bact_Antivir_Def_Nuclease"/>
</dbReference>
<keyword evidence="3" id="KW-1185">Reference proteome</keyword>